<dbReference type="Ensembl" id="ENSLACT00000013862.1">
    <property type="protein sequence ID" value="ENSLACP00000013765.1"/>
    <property type="gene ID" value="ENSLACG00000012119.1"/>
</dbReference>
<feature type="disulfide bond" evidence="17">
    <location>
        <begin position="172"/>
        <end position="181"/>
    </location>
</feature>
<dbReference type="EMBL" id="AFYH01122050">
    <property type="status" value="NOT_ANNOTATED_CDS"/>
    <property type="molecule type" value="Genomic_DNA"/>
</dbReference>
<feature type="disulfide bond" evidence="16">
    <location>
        <begin position="485"/>
        <end position="502"/>
    </location>
</feature>
<feature type="disulfide bond" evidence="16">
    <location>
        <begin position="387"/>
        <end position="396"/>
    </location>
</feature>
<dbReference type="EMBL" id="AFYH01122054">
    <property type="status" value="NOT_ANNOTATED_CDS"/>
    <property type="molecule type" value="Genomic_DNA"/>
</dbReference>
<feature type="domain" description="EGF-like" evidence="21">
    <location>
        <begin position="399"/>
        <end position="435"/>
    </location>
</feature>
<evidence type="ECO:0000256" key="10">
    <source>
        <dbReference type="ARBA" id="ARBA00022843"/>
    </source>
</evidence>
<proteinExistence type="predicted"/>
<dbReference type="Pfam" id="PF00008">
    <property type="entry name" value="EGF"/>
    <property type="match status" value="6"/>
</dbReference>
<dbReference type="EMBL" id="AFYH01122055">
    <property type="status" value="NOT_ANNOTATED_CDS"/>
    <property type="molecule type" value="Genomic_DNA"/>
</dbReference>
<dbReference type="EMBL" id="AFYH01122056">
    <property type="status" value="NOT_ANNOTATED_CDS"/>
    <property type="molecule type" value="Genomic_DNA"/>
</dbReference>
<dbReference type="GO" id="GO:0005509">
    <property type="term" value="F:calcium ion binding"/>
    <property type="evidence" value="ECO:0007669"/>
    <property type="project" value="InterPro"/>
</dbReference>
<evidence type="ECO:0000256" key="7">
    <source>
        <dbReference type="ARBA" id="ARBA00022737"/>
    </source>
</evidence>
<feature type="domain" description="EGF-like" evidence="21">
    <location>
        <begin position="476"/>
        <end position="514"/>
    </location>
</feature>
<evidence type="ECO:0000256" key="20">
    <source>
        <dbReference type="SAM" id="SignalP"/>
    </source>
</evidence>
<reference evidence="23" key="2">
    <citation type="submission" date="2025-08" db="UniProtKB">
        <authorList>
            <consortium name="Ensembl"/>
        </authorList>
    </citation>
    <scope>IDENTIFICATION</scope>
</reference>
<dbReference type="Pfam" id="PF21700">
    <property type="entry name" value="EGF_DL_JAG"/>
    <property type="match status" value="1"/>
</dbReference>
<dbReference type="FunFam" id="2.10.25.10:FF:000018">
    <property type="entry name" value="Delta-like 1"/>
    <property type="match status" value="1"/>
</dbReference>
<evidence type="ECO:0000256" key="12">
    <source>
        <dbReference type="ARBA" id="ARBA00022989"/>
    </source>
</evidence>
<evidence type="ECO:0000313" key="24">
    <source>
        <dbReference type="Proteomes" id="UP000008672"/>
    </source>
</evidence>
<accession>H3AVU4</accession>
<dbReference type="PRINTS" id="PR00010">
    <property type="entry name" value="EGFBLOOD"/>
</dbReference>
<dbReference type="SMART" id="SM00181">
    <property type="entry name" value="EGF"/>
    <property type="match status" value="9"/>
</dbReference>
<feature type="disulfide bond" evidence="16">
    <location>
        <begin position="425"/>
        <end position="434"/>
    </location>
</feature>
<keyword evidence="7 18" id="KW-0677">Repeat</keyword>
<keyword evidence="15" id="KW-0325">Glycoprotein</keyword>
<dbReference type="InterPro" id="IPR051830">
    <property type="entry name" value="NOTCH_homolog"/>
</dbReference>
<keyword evidence="10" id="KW-0832">Ubl conjugation</keyword>
<feature type="transmembrane region" description="Helical" evidence="19">
    <location>
        <begin position="529"/>
        <end position="554"/>
    </location>
</feature>
<name>H3AVU4_LATCH</name>
<dbReference type="Bgee" id="ENSLACG00000012119">
    <property type="expression patterns" value="Expressed in mesonephros and 5 other cell types or tissues"/>
</dbReference>
<comment type="function">
    <text evidence="18">Putative Notch ligand involved in the mediation of Notch signaling.</text>
</comment>
<dbReference type="PROSITE" id="PS00022">
    <property type="entry name" value="EGF_1"/>
    <property type="match status" value="7"/>
</dbReference>
<evidence type="ECO:0000256" key="5">
    <source>
        <dbReference type="ARBA" id="ARBA00022692"/>
    </source>
</evidence>
<evidence type="ECO:0000256" key="16">
    <source>
        <dbReference type="PROSITE-ProRule" id="PRU00076"/>
    </source>
</evidence>
<dbReference type="PROSITE" id="PS00010">
    <property type="entry name" value="ASX_HYDROXYL"/>
    <property type="match status" value="2"/>
</dbReference>
<dbReference type="PROSITE" id="PS51051">
    <property type="entry name" value="DSL"/>
    <property type="match status" value="1"/>
</dbReference>
<feature type="disulfide bond" evidence="17">
    <location>
        <begin position="185"/>
        <end position="197"/>
    </location>
</feature>
<keyword evidence="9" id="KW-0106">Calcium</keyword>
<dbReference type="Gene3D" id="2.10.25.10">
    <property type="entry name" value="Laminin"/>
    <property type="match status" value="7"/>
</dbReference>
<dbReference type="AlphaFoldDB" id="H3AVU4"/>
<dbReference type="PROSITE" id="PS01186">
    <property type="entry name" value="EGF_2"/>
    <property type="match status" value="5"/>
</dbReference>
<sequence length="688" mass="76662">FFSPDLHWCGLIALYCMCLFLTKVSGSGVFQLRLQEFDNVQSLLQDGSSCLPSCRAFFRVCLKHFQTVVTPGDCTFGSVLTPVLGSRSFQVEDESFRNPIQLPFNFTWPGSFTLIIEAWFSLADSQPADTKNPALLISRVAIKNQLAVGVEWFQDFHGDQQAKLRFSYRVICSEDYYGKNCSSLCKPRDDHFGHYNCDADGQPTCFPGWEGKYCQTPICLSGCSKQNGYCNKTDECICRPGWQGRFCDKCVRYPGCVHGTCEKPWDCQCVEGWGGILCDHDLNYCTHHKPCQNGATCLNTGQGSYTCTCKPGFSGVDCEHKISECDSSPCRNGGSCKDLENGYECRCPPRYSGFHCEHRTLTCADFPCFNGGSCLEISKGNSYSCVCPFGFTGSNCEKKVDRCTSNPCENGGVCYDIGHKRFCRCLSGFTGQRCEFSINKCDQHPCANGGACIDRINDYACICPYGYSGRTCAIGPKDDCASGPCLNGGTCSSEPYGIHFVCHCLVSFTGIRCEMPVITVPVPMPPAGFPWMAVSMAVGLVALLMFLCLIVIILRHIHRQRGLGQELEAMNNRSDFQRDNLIPTSQLKNTNKKMDLEVDCGMEKSNYKQKNRTLDYNLVKDLKDGLLQEDKCLKSEKCLEEEKVPLRLHSSEQHECRISTICSPRDSMYQSVFVIAEERNECVIATEV</sequence>
<evidence type="ECO:0000256" key="15">
    <source>
        <dbReference type="ARBA" id="ARBA00023180"/>
    </source>
</evidence>
<dbReference type="GO" id="GO:0007399">
    <property type="term" value="P:nervous system development"/>
    <property type="evidence" value="ECO:0007669"/>
    <property type="project" value="UniProtKB-ARBA"/>
</dbReference>
<keyword evidence="13 18" id="KW-0472">Membrane</keyword>
<dbReference type="EMBL" id="AFYH01122052">
    <property type="status" value="NOT_ANNOTATED_CDS"/>
    <property type="molecule type" value="Genomic_DNA"/>
</dbReference>
<feature type="disulfide bond" evidence="16">
    <location>
        <begin position="238"/>
        <end position="247"/>
    </location>
</feature>
<feature type="disulfide bond" evidence="16">
    <location>
        <begin position="463"/>
        <end position="472"/>
    </location>
</feature>
<feature type="domain" description="EGF-like" evidence="21">
    <location>
        <begin position="321"/>
        <end position="357"/>
    </location>
</feature>
<dbReference type="Gene3D" id="2.10.25.140">
    <property type="match status" value="1"/>
</dbReference>
<keyword evidence="4 16" id="KW-0245">EGF-like domain</keyword>
<dbReference type="SMART" id="SM00051">
    <property type="entry name" value="DSL"/>
    <property type="match status" value="1"/>
</dbReference>
<feature type="domain" description="EGF-like" evidence="21">
    <location>
        <begin position="281"/>
        <end position="319"/>
    </location>
</feature>
<keyword evidence="12 18" id="KW-1133">Transmembrane helix</keyword>
<protein>
    <recommendedName>
        <fullName evidence="18">Delta-like protein</fullName>
    </recommendedName>
</protein>
<dbReference type="EMBL" id="AFYH01122053">
    <property type="status" value="NOT_ANNOTATED_CDS"/>
    <property type="molecule type" value="Genomic_DNA"/>
</dbReference>
<feature type="disulfide bond" evidence="17">
    <location>
        <begin position="205"/>
        <end position="214"/>
    </location>
</feature>
<dbReference type="FunFam" id="2.60.40.3510:FF:000003">
    <property type="entry name" value="Delta-like protein"/>
    <property type="match status" value="1"/>
</dbReference>
<dbReference type="PANTHER" id="PTHR24033:SF151">
    <property type="entry name" value="NOTCH 2"/>
    <property type="match status" value="1"/>
</dbReference>
<feature type="domain" description="EGF-like" evidence="21">
    <location>
        <begin position="359"/>
        <end position="397"/>
    </location>
</feature>
<reference evidence="24" key="1">
    <citation type="submission" date="2011-08" db="EMBL/GenBank/DDBJ databases">
        <title>The draft genome of Latimeria chalumnae.</title>
        <authorList>
            <person name="Di Palma F."/>
            <person name="Alfoldi J."/>
            <person name="Johnson J."/>
            <person name="Berlin A."/>
            <person name="Gnerre S."/>
            <person name="Jaffe D."/>
            <person name="MacCallum I."/>
            <person name="Young S."/>
            <person name="Walker B.J."/>
            <person name="Lander E."/>
            <person name="Lindblad-Toh K."/>
        </authorList>
    </citation>
    <scope>NUCLEOTIDE SEQUENCE [LARGE SCALE GENOMIC DNA]</scope>
    <source>
        <strain evidence="24">Wild caught</strain>
    </source>
</reference>
<dbReference type="STRING" id="7897.ENSLACP00000013765"/>
<dbReference type="GO" id="GO:0005886">
    <property type="term" value="C:plasma membrane"/>
    <property type="evidence" value="ECO:0007669"/>
    <property type="project" value="UniProtKB-SubCell"/>
</dbReference>
<feature type="signal peptide" evidence="20">
    <location>
        <begin position="1"/>
        <end position="26"/>
    </location>
</feature>
<dbReference type="eggNOG" id="KOG1217">
    <property type="taxonomic scope" value="Eukaryota"/>
</dbReference>
<comment type="caution">
    <text evidence="16">Lacks conserved residue(s) required for the propagation of feature annotation.</text>
</comment>
<dbReference type="SMART" id="SM00179">
    <property type="entry name" value="EGF_CA"/>
    <property type="match status" value="6"/>
</dbReference>
<evidence type="ECO:0000256" key="2">
    <source>
        <dbReference type="ARBA" id="ARBA00022473"/>
    </source>
</evidence>
<evidence type="ECO:0000256" key="9">
    <source>
        <dbReference type="ARBA" id="ARBA00022837"/>
    </source>
</evidence>
<evidence type="ECO:0000256" key="6">
    <source>
        <dbReference type="ARBA" id="ARBA00022729"/>
    </source>
</evidence>
<dbReference type="Pfam" id="PF07657">
    <property type="entry name" value="MNNL"/>
    <property type="match status" value="1"/>
</dbReference>
<evidence type="ECO:0000256" key="13">
    <source>
        <dbReference type="ARBA" id="ARBA00023136"/>
    </source>
</evidence>
<keyword evidence="24" id="KW-1185">Reference proteome</keyword>
<dbReference type="InterPro" id="IPR001774">
    <property type="entry name" value="DSL"/>
</dbReference>
<dbReference type="FunFam" id="2.10.25.10:FF:000368">
    <property type="entry name" value="Delta-like 3 (Drosophila), isoform CRA_b"/>
    <property type="match status" value="1"/>
</dbReference>
<dbReference type="EMBL" id="AFYH01122049">
    <property type="status" value="NOT_ANNOTATED_CDS"/>
    <property type="molecule type" value="Genomic_DNA"/>
</dbReference>
<dbReference type="SUPFAM" id="SSF57196">
    <property type="entry name" value="EGF/Laminin"/>
    <property type="match status" value="6"/>
</dbReference>
<dbReference type="FunFam" id="2.10.25.140:FF:000001">
    <property type="entry name" value="Delta-like protein"/>
    <property type="match status" value="1"/>
</dbReference>
<keyword evidence="2 18" id="KW-0217">Developmental protein</keyword>
<evidence type="ECO:0000256" key="1">
    <source>
        <dbReference type="ARBA" id="ARBA00004251"/>
    </source>
</evidence>
<dbReference type="EMBL" id="AFYH01122048">
    <property type="status" value="NOT_ANNOTATED_CDS"/>
    <property type="molecule type" value="Genomic_DNA"/>
</dbReference>
<dbReference type="Gene3D" id="2.60.40.3510">
    <property type="match status" value="1"/>
</dbReference>
<feature type="disulfide bond" evidence="16">
    <location>
        <begin position="368"/>
        <end position="385"/>
    </location>
</feature>
<dbReference type="PROSITE" id="PS50026">
    <property type="entry name" value="EGF_3"/>
    <property type="match status" value="7"/>
</dbReference>
<keyword evidence="6 18" id="KW-0732">Signal</keyword>
<dbReference type="FunCoup" id="H3AVU4">
    <property type="interactions" value="599"/>
</dbReference>
<evidence type="ECO:0000256" key="11">
    <source>
        <dbReference type="ARBA" id="ARBA00022976"/>
    </source>
</evidence>
<dbReference type="PANTHER" id="PTHR24033">
    <property type="entry name" value="EGF-LIKE DOMAIN-CONTAINING PROTEIN"/>
    <property type="match status" value="1"/>
</dbReference>
<evidence type="ECO:0000256" key="18">
    <source>
        <dbReference type="RuleBase" id="RU280815"/>
    </source>
</evidence>
<dbReference type="FunFam" id="2.10.25.10:FF:000064">
    <property type="entry name" value="Delta-like protein"/>
    <property type="match status" value="1"/>
</dbReference>
<keyword evidence="3" id="KW-1003">Cell membrane</keyword>
<dbReference type="EMBL" id="AFYH01122047">
    <property type="status" value="NOT_ANNOTATED_CDS"/>
    <property type="molecule type" value="Genomic_DNA"/>
</dbReference>
<dbReference type="FunFam" id="2.10.25.10:FF:000012">
    <property type="entry name" value="Delta-like protein"/>
    <property type="match status" value="1"/>
</dbReference>
<dbReference type="Pfam" id="PF01414">
    <property type="entry name" value="DSL"/>
    <property type="match status" value="1"/>
</dbReference>
<dbReference type="CDD" id="cd00054">
    <property type="entry name" value="EGF_CA"/>
    <property type="match status" value="5"/>
</dbReference>
<keyword evidence="5 18" id="KW-0812">Transmembrane</keyword>
<dbReference type="OMA" id="ICLAGCT"/>
<evidence type="ECO:0000256" key="3">
    <source>
        <dbReference type="ARBA" id="ARBA00022475"/>
    </source>
</evidence>
<feature type="disulfide bond" evidence="16">
    <location>
        <begin position="309"/>
        <end position="318"/>
    </location>
</feature>
<keyword evidence="8" id="KW-0221">Differentiation</keyword>
<feature type="disulfide bond" evidence="16">
    <location>
        <begin position="347"/>
        <end position="356"/>
    </location>
</feature>
<evidence type="ECO:0000256" key="8">
    <source>
        <dbReference type="ARBA" id="ARBA00022782"/>
    </source>
</evidence>
<dbReference type="FunFam" id="2.10.25.10:FF:000391">
    <property type="entry name" value="Weary, isoform C"/>
    <property type="match status" value="1"/>
</dbReference>
<dbReference type="GO" id="GO:0120025">
    <property type="term" value="C:plasma membrane bounded cell projection"/>
    <property type="evidence" value="ECO:0007669"/>
    <property type="project" value="UniProtKB-ARBA"/>
</dbReference>
<comment type="subcellular location">
    <subcellularLocation>
        <location evidence="1">Cell membrane</location>
        <topology evidence="1">Single-pass type I membrane protein</topology>
    </subcellularLocation>
    <subcellularLocation>
        <location evidence="18">Membrane</location>
        <topology evidence="18">Single-pass type I membrane protein</topology>
    </subcellularLocation>
</comment>
<dbReference type="InterPro" id="IPR011651">
    <property type="entry name" value="Notch_ligand_N"/>
</dbReference>
<organism evidence="23 24">
    <name type="scientific">Latimeria chalumnae</name>
    <name type="common">Coelacanth</name>
    <dbReference type="NCBI Taxonomy" id="7897"/>
    <lineage>
        <taxon>Eukaryota</taxon>
        <taxon>Metazoa</taxon>
        <taxon>Chordata</taxon>
        <taxon>Craniata</taxon>
        <taxon>Vertebrata</taxon>
        <taxon>Euteleostomi</taxon>
        <taxon>Coelacanthiformes</taxon>
        <taxon>Coelacanthidae</taxon>
        <taxon>Latimeria</taxon>
    </lineage>
</organism>
<feature type="domain" description="DSL" evidence="22">
    <location>
        <begin position="170"/>
        <end position="214"/>
    </location>
</feature>
<dbReference type="InterPro" id="IPR000742">
    <property type="entry name" value="EGF"/>
</dbReference>
<dbReference type="HOGENOM" id="CLU_012574_1_0_1"/>
<reference evidence="23" key="3">
    <citation type="submission" date="2025-09" db="UniProtKB">
        <authorList>
            <consortium name="Ensembl"/>
        </authorList>
    </citation>
    <scope>IDENTIFICATION</scope>
</reference>
<dbReference type="InterPro" id="IPR001881">
    <property type="entry name" value="EGF-like_Ca-bd_dom"/>
</dbReference>
<dbReference type="InParanoid" id="H3AVU4"/>
<evidence type="ECO:0000259" key="22">
    <source>
        <dbReference type="PROSITE" id="PS51051"/>
    </source>
</evidence>
<feature type="chain" id="PRO_5003579938" description="Delta-like protein" evidence="20">
    <location>
        <begin position="27"/>
        <end position="688"/>
    </location>
</feature>
<feature type="disulfide bond" evidence="16">
    <location>
        <begin position="504"/>
        <end position="513"/>
    </location>
</feature>
<evidence type="ECO:0000313" key="23">
    <source>
        <dbReference type="Ensembl" id="ENSLACP00000013765.1"/>
    </source>
</evidence>
<evidence type="ECO:0000259" key="21">
    <source>
        <dbReference type="PROSITE" id="PS50026"/>
    </source>
</evidence>
<dbReference type="InterPro" id="IPR000152">
    <property type="entry name" value="EGF-type_Asp/Asn_hydroxyl_site"/>
</dbReference>
<dbReference type="FunFam" id="2.10.25.10:FF:000247">
    <property type="entry name" value="Delta/notch like EGF repeat containing"/>
    <property type="match status" value="1"/>
</dbReference>
<gene>
    <name evidence="23" type="primary">DLL4</name>
</gene>
<keyword evidence="14 16" id="KW-1015">Disulfide bond</keyword>
<evidence type="ECO:0000256" key="19">
    <source>
        <dbReference type="SAM" id="Phobius"/>
    </source>
</evidence>
<feature type="domain" description="EGF-like" evidence="21">
    <location>
        <begin position="215"/>
        <end position="248"/>
    </location>
</feature>
<dbReference type="GO" id="GO:0030154">
    <property type="term" value="P:cell differentiation"/>
    <property type="evidence" value="ECO:0007669"/>
    <property type="project" value="UniProtKB-KW"/>
</dbReference>
<dbReference type="GeneTree" id="ENSGT00940000157441"/>
<keyword evidence="11" id="KW-0914">Notch signaling pathway</keyword>
<evidence type="ECO:0000256" key="14">
    <source>
        <dbReference type="ARBA" id="ARBA00023157"/>
    </source>
</evidence>
<evidence type="ECO:0000256" key="4">
    <source>
        <dbReference type="ARBA" id="ARBA00022536"/>
    </source>
</evidence>
<dbReference type="GO" id="GO:0007219">
    <property type="term" value="P:Notch signaling pathway"/>
    <property type="evidence" value="ECO:0007669"/>
    <property type="project" value="UniProtKB-KW"/>
</dbReference>
<feature type="domain" description="EGF-like" evidence="21">
    <location>
        <begin position="437"/>
        <end position="473"/>
    </location>
</feature>
<dbReference type="EMBL" id="AFYH01122051">
    <property type="status" value="NOT_ANNOTATED_CDS"/>
    <property type="molecule type" value="Genomic_DNA"/>
</dbReference>
<dbReference type="Proteomes" id="UP000008672">
    <property type="component" value="Unassembled WGS sequence"/>
</dbReference>
<evidence type="ECO:0000256" key="17">
    <source>
        <dbReference type="PROSITE-ProRule" id="PRU00377"/>
    </source>
</evidence>